<organism evidence="1 2">
    <name type="scientific">Trifolium medium</name>
    <dbReference type="NCBI Taxonomy" id="97028"/>
    <lineage>
        <taxon>Eukaryota</taxon>
        <taxon>Viridiplantae</taxon>
        <taxon>Streptophyta</taxon>
        <taxon>Embryophyta</taxon>
        <taxon>Tracheophyta</taxon>
        <taxon>Spermatophyta</taxon>
        <taxon>Magnoliopsida</taxon>
        <taxon>eudicotyledons</taxon>
        <taxon>Gunneridae</taxon>
        <taxon>Pentapetalae</taxon>
        <taxon>rosids</taxon>
        <taxon>fabids</taxon>
        <taxon>Fabales</taxon>
        <taxon>Fabaceae</taxon>
        <taxon>Papilionoideae</taxon>
        <taxon>50 kb inversion clade</taxon>
        <taxon>NPAAA clade</taxon>
        <taxon>Hologalegina</taxon>
        <taxon>IRL clade</taxon>
        <taxon>Trifolieae</taxon>
        <taxon>Trifolium</taxon>
    </lineage>
</organism>
<reference evidence="1 2" key="1">
    <citation type="journal article" date="2018" name="Front. Plant Sci.">
        <title>Red Clover (Trifolium pratense) and Zigzag Clover (T. medium) - A Picture of Genomic Similarities and Differences.</title>
        <authorList>
            <person name="Dluhosova J."/>
            <person name="Istvanek J."/>
            <person name="Nedelnik J."/>
            <person name="Repkova J."/>
        </authorList>
    </citation>
    <scope>NUCLEOTIDE SEQUENCE [LARGE SCALE GENOMIC DNA]</scope>
    <source>
        <strain evidence="2">cv. 10/8</strain>
        <tissue evidence="1">Leaf</tissue>
    </source>
</reference>
<sequence>MRIAPRAAIAAPRAENRACTDSCLPASFFKAIPTYTSPEEFTSSEDSQSLLKFSEAEDFQKF</sequence>
<name>A0A392SJB1_9FABA</name>
<dbReference type="EMBL" id="LXQA010384593">
    <property type="protein sequence ID" value="MCI48294.1"/>
    <property type="molecule type" value="Genomic_DNA"/>
</dbReference>
<evidence type="ECO:0000313" key="1">
    <source>
        <dbReference type="EMBL" id="MCI48294.1"/>
    </source>
</evidence>
<dbReference type="AlphaFoldDB" id="A0A392SJB1"/>
<accession>A0A392SJB1</accession>
<comment type="caution">
    <text evidence="1">The sequence shown here is derived from an EMBL/GenBank/DDBJ whole genome shotgun (WGS) entry which is preliminary data.</text>
</comment>
<keyword evidence="2" id="KW-1185">Reference proteome</keyword>
<proteinExistence type="predicted"/>
<evidence type="ECO:0000313" key="2">
    <source>
        <dbReference type="Proteomes" id="UP000265520"/>
    </source>
</evidence>
<dbReference type="Proteomes" id="UP000265520">
    <property type="component" value="Unassembled WGS sequence"/>
</dbReference>
<protein>
    <submittedName>
        <fullName evidence="1">Uncharacterized protein</fullName>
    </submittedName>
</protein>